<organism evidence="2 3">
    <name type="scientific">Sphagnum jensenii</name>
    <dbReference type="NCBI Taxonomy" id="128206"/>
    <lineage>
        <taxon>Eukaryota</taxon>
        <taxon>Viridiplantae</taxon>
        <taxon>Streptophyta</taxon>
        <taxon>Embryophyta</taxon>
        <taxon>Bryophyta</taxon>
        <taxon>Sphagnophytina</taxon>
        <taxon>Sphagnopsida</taxon>
        <taxon>Sphagnales</taxon>
        <taxon>Sphagnaceae</taxon>
        <taxon>Sphagnum</taxon>
    </lineage>
</organism>
<reference evidence="2 3" key="1">
    <citation type="submission" date="2024-02" db="EMBL/GenBank/DDBJ databases">
        <authorList>
            <consortium name="ELIXIR-Norway"/>
            <consortium name="Elixir Norway"/>
        </authorList>
    </citation>
    <scope>NUCLEOTIDE SEQUENCE [LARGE SCALE GENOMIC DNA]</scope>
</reference>
<sequence length="98" mass="10577">METKKTDAAAAAGANVVEAPTLERFREGSEKKNLETTSSHGDGANAAAAAPLDRAPEMRETEKGIELRQDPDHVKKAELPTDILAYKRIVQDTDSSLE</sequence>
<protein>
    <submittedName>
        <fullName evidence="2">Uncharacterized protein</fullName>
    </submittedName>
</protein>
<dbReference type="EMBL" id="OZ020096">
    <property type="protein sequence ID" value="CAK9255226.1"/>
    <property type="molecule type" value="Genomic_DNA"/>
</dbReference>
<keyword evidence="3" id="KW-1185">Reference proteome</keyword>
<evidence type="ECO:0000256" key="1">
    <source>
        <dbReference type="SAM" id="MobiDB-lite"/>
    </source>
</evidence>
<dbReference type="Proteomes" id="UP001497444">
    <property type="component" value="Chromosome 1"/>
</dbReference>
<feature type="region of interest" description="Disordered" evidence="1">
    <location>
        <begin position="1"/>
        <end position="73"/>
    </location>
</feature>
<evidence type="ECO:0000313" key="3">
    <source>
        <dbReference type="Proteomes" id="UP001497444"/>
    </source>
</evidence>
<feature type="compositionally biased region" description="Basic and acidic residues" evidence="1">
    <location>
        <begin position="54"/>
        <end position="73"/>
    </location>
</feature>
<evidence type="ECO:0000313" key="2">
    <source>
        <dbReference type="EMBL" id="CAK9255226.1"/>
    </source>
</evidence>
<gene>
    <name evidence="2" type="ORF">CSSPJE1EN1_LOCUS704</name>
</gene>
<name>A0ABP0VMP5_9BRYO</name>
<feature type="compositionally biased region" description="Basic and acidic residues" evidence="1">
    <location>
        <begin position="21"/>
        <end position="34"/>
    </location>
</feature>
<accession>A0ABP0VMP5</accession>
<proteinExistence type="predicted"/>